<name>A0A0W0WIE4_9GAMM</name>
<dbReference type="Gene3D" id="1.10.287.3510">
    <property type="match status" value="1"/>
</dbReference>
<dbReference type="PANTHER" id="PTHR34583">
    <property type="entry name" value="ANTIPORTER SUBUNIT MNHC2-RELATED"/>
    <property type="match status" value="1"/>
</dbReference>
<evidence type="ECO:0000256" key="3">
    <source>
        <dbReference type="ARBA" id="ARBA00022475"/>
    </source>
</evidence>
<dbReference type="EMBL" id="LNYH01000014">
    <property type="protein sequence ID" value="KTD32124.1"/>
    <property type="molecule type" value="Genomic_DNA"/>
</dbReference>
<keyword evidence="6 7" id="KW-0472">Membrane</keyword>
<dbReference type="InterPro" id="IPR039428">
    <property type="entry name" value="NUOK/Mnh_C1-like"/>
</dbReference>
<feature type="transmembrane region" description="Helical" evidence="7">
    <location>
        <begin position="71"/>
        <end position="95"/>
    </location>
</feature>
<reference evidence="8 10" key="1">
    <citation type="submission" date="2015-11" db="EMBL/GenBank/DDBJ databases">
        <title>Genomic analysis of 38 Legionella species identifies large and diverse effector repertoires.</title>
        <authorList>
            <person name="Burstein D."/>
            <person name="Amaro F."/>
            <person name="Zusman T."/>
            <person name="Lifshitz Z."/>
            <person name="Cohen O."/>
            <person name="Gilbert J.A."/>
            <person name="Pupko T."/>
            <person name="Shuman H.A."/>
            <person name="Segal G."/>
        </authorList>
    </citation>
    <scope>NUCLEOTIDE SEQUENCE [LARGE SCALE GENOMIC DNA]</scope>
    <source>
        <strain evidence="8 10">Bercovier 4</strain>
    </source>
</reference>
<dbReference type="OrthoDB" id="9799219at2"/>
<protein>
    <submittedName>
        <fullName evidence="9">Cation:proton antiporter</fullName>
    </submittedName>
    <submittedName>
        <fullName evidence="8">Na(+)/H(+) antiporter subunit C</fullName>
    </submittedName>
</protein>
<gene>
    <name evidence="8" type="primary">mrpC</name>
    <name evidence="9" type="ORF">E3983_11250</name>
    <name evidence="8" type="ORF">Lisr_0447</name>
</gene>
<dbReference type="AlphaFoldDB" id="A0A0W0WIE4"/>
<proteinExistence type="inferred from homology"/>
<evidence type="ECO:0000313" key="10">
    <source>
        <dbReference type="Proteomes" id="UP000054761"/>
    </source>
</evidence>
<evidence type="ECO:0000313" key="8">
    <source>
        <dbReference type="EMBL" id="KTD32124.1"/>
    </source>
</evidence>
<accession>A0A0W0WIE4</accession>
<comment type="subcellular location">
    <subcellularLocation>
        <location evidence="1">Cell membrane</location>
        <topology evidence="1">Multi-pass membrane protein</topology>
    </subcellularLocation>
</comment>
<feature type="transmembrane region" description="Helical" evidence="7">
    <location>
        <begin position="31"/>
        <end position="50"/>
    </location>
</feature>
<evidence type="ECO:0000256" key="5">
    <source>
        <dbReference type="ARBA" id="ARBA00022989"/>
    </source>
</evidence>
<organism evidence="8 10">
    <name type="scientific">Legionella israelensis</name>
    <dbReference type="NCBI Taxonomy" id="454"/>
    <lineage>
        <taxon>Bacteria</taxon>
        <taxon>Pseudomonadati</taxon>
        <taxon>Pseudomonadota</taxon>
        <taxon>Gammaproteobacteria</taxon>
        <taxon>Legionellales</taxon>
        <taxon>Legionellaceae</taxon>
        <taxon>Legionella</taxon>
    </lineage>
</organism>
<evidence type="ECO:0000256" key="7">
    <source>
        <dbReference type="SAM" id="Phobius"/>
    </source>
</evidence>
<keyword evidence="10" id="KW-1185">Reference proteome</keyword>
<evidence type="ECO:0000313" key="11">
    <source>
        <dbReference type="Proteomes" id="UP000295517"/>
    </source>
</evidence>
<sequence length="120" mass="13685">MSLLIIMTGLLTSLASYLLMSRQLGRWLYGLILFSSIINITILLSGRVYLSQPAFIDDKTTSQSINPLPQAMVLTSIVIAFAVIIFSLILLHLFYKNHHRFQFNTSRKRGESKNKRGMHE</sequence>
<evidence type="ECO:0000256" key="6">
    <source>
        <dbReference type="ARBA" id="ARBA00023136"/>
    </source>
</evidence>
<dbReference type="EMBL" id="CP038254">
    <property type="protein sequence ID" value="QBR84878.1"/>
    <property type="molecule type" value="Genomic_DNA"/>
</dbReference>
<evidence type="ECO:0000256" key="2">
    <source>
        <dbReference type="ARBA" id="ARBA00010388"/>
    </source>
</evidence>
<evidence type="ECO:0000256" key="4">
    <source>
        <dbReference type="ARBA" id="ARBA00022692"/>
    </source>
</evidence>
<keyword evidence="3" id="KW-1003">Cell membrane</keyword>
<keyword evidence="4 7" id="KW-0812">Transmembrane</keyword>
<dbReference type="Proteomes" id="UP000054761">
    <property type="component" value="Unassembled WGS sequence"/>
</dbReference>
<evidence type="ECO:0000256" key="1">
    <source>
        <dbReference type="ARBA" id="ARBA00004651"/>
    </source>
</evidence>
<dbReference type="PANTHER" id="PTHR34583:SF2">
    <property type="entry name" value="ANTIPORTER SUBUNIT MNHC2-RELATED"/>
    <property type="match status" value="1"/>
</dbReference>
<dbReference type="InterPro" id="IPR050601">
    <property type="entry name" value="CPA3_antiporter_subunitC"/>
</dbReference>
<dbReference type="Pfam" id="PF00420">
    <property type="entry name" value="Oxidored_q2"/>
    <property type="match status" value="1"/>
</dbReference>
<dbReference type="RefSeq" id="WP_058500835.1">
    <property type="nucleotide sequence ID" value="NZ_CAAAJA010000028.1"/>
</dbReference>
<comment type="similarity">
    <text evidence="2">Belongs to the CPA3 antiporters (TC 2.A.63) subunit C family.</text>
</comment>
<reference evidence="9 11" key="2">
    <citation type="submission" date="2019-03" db="EMBL/GenBank/DDBJ databases">
        <title>Diverse conjugative elements silence natural transformation in Legionella species.</title>
        <authorList>
            <person name="Durieux I."/>
            <person name="Ginevra C."/>
            <person name="Attaiech L."/>
            <person name="Picq K."/>
            <person name="Juan P.A."/>
            <person name="Jarraud S."/>
            <person name="Charpentier X."/>
        </authorList>
    </citation>
    <scope>NUCLEOTIDE SEQUENCE [LARGE SCALE GENOMIC DNA]</scope>
    <source>
        <strain evidence="9 11">HL-0427-4011</strain>
    </source>
</reference>
<evidence type="ECO:0000313" key="9">
    <source>
        <dbReference type="EMBL" id="QBR84878.1"/>
    </source>
</evidence>
<keyword evidence="5 7" id="KW-1133">Transmembrane helix</keyword>
<dbReference type="GO" id="GO:0005886">
    <property type="term" value="C:plasma membrane"/>
    <property type="evidence" value="ECO:0007669"/>
    <property type="project" value="UniProtKB-SubCell"/>
</dbReference>
<dbReference type="STRING" id="454.Lisr_0447"/>
<dbReference type="Proteomes" id="UP000295517">
    <property type="component" value="Chromosome"/>
</dbReference>
<dbReference type="PATRIC" id="fig|454.4.peg.468"/>